<protein>
    <recommendedName>
        <fullName evidence="3">DUF488 domain-containing protein</fullName>
    </recommendedName>
</protein>
<dbReference type="InterPro" id="IPR007438">
    <property type="entry name" value="DUF488"/>
</dbReference>
<dbReference type="PIRSF" id="PIRSF024492">
    <property type="entry name" value="UCP024492"/>
    <property type="match status" value="1"/>
</dbReference>
<dbReference type="AlphaFoldDB" id="A0A917C3A2"/>
<reference evidence="1" key="2">
    <citation type="submission" date="2020-09" db="EMBL/GenBank/DDBJ databases">
        <authorList>
            <person name="Sun Q."/>
            <person name="Sedlacek I."/>
        </authorList>
    </citation>
    <scope>NUCLEOTIDE SEQUENCE</scope>
    <source>
        <strain evidence="1">CCM 7897</strain>
    </source>
</reference>
<dbReference type="InterPro" id="IPR014519">
    <property type="entry name" value="UCP024492"/>
</dbReference>
<dbReference type="Proteomes" id="UP000606044">
    <property type="component" value="Unassembled WGS sequence"/>
</dbReference>
<comment type="caution">
    <text evidence="1">The sequence shown here is derived from an EMBL/GenBank/DDBJ whole genome shotgun (WGS) entry which is preliminary data.</text>
</comment>
<name>A0A917C3A2_9HYPH</name>
<dbReference type="PANTHER" id="PTHR39337:SF1">
    <property type="entry name" value="BLR5642 PROTEIN"/>
    <property type="match status" value="1"/>
</dbReference>
<accession>A0A917C3A2</accession>
<organism evidence="1 2">
    <name type="scientific">Azorhizobium oxalatiphilum</name>
    <dbReference type="NCBI Taxonomy" id="980631"/>
    <lineage>
        <taxon>Bacteria</taxon>
        <taxon>Pseudomonadati</taxon>
        <taxon>Pseudomonadota</taxon>
        <taxon>Alphaproteobacteria</taxon>
        <taxon>Hyphomicrobiales</taxon>
        <taxon>Xanthobacteraceae</taxon>
        <taxon>Azorhizobium</taxon>
    </lineage>
</organism>
<reference evidence="1" key="1">
    <citation type="journal article" date="2014" name="Int. J. Syst. Evol. Microbiol.">
        <title>Complete genome sequence of Corynebacterium casei LMG S-19264T (=DSM 44701T), isolated from a smear-ripened cheese.</title>
        <authorList>
            <consortium name="US DOE Joint Genome Institute (JGI-PGF)"/>
            <person name="Walter F."/>
            <person name="Albersmeier A."/>
            <person name="Kalinowski J."/>
            <person name="Ruckert C."/>
        </authorList>
    </citation>
    <scope>NUCLEOTIDE SEQUENCE</scope>
    <source>
        <strain evidence="1">CCM 7897</strain>
    </source>
</reference>
<dbReference type="EMBL" id="BMCT01000004">
    <property type="protein sequence ID" value="GGF69682.1"/>
    <property type="molecule type" value="Genomic_DNA"/>
</dbReference>
<keyword evidence="2" id="KW-1185">Reference proteome</keyword>
<dbReference type="RefSeq" id="WP_188580262.1">
    <property type="nucleotide sequence ID" value="NZ_BMCT01000004.1"/>
</dbReference>
<evidence type="ECO:0008006" key="3">
    <source>
        <dbReference type="Google" id="ProtNLM"/>
    </source>
</evidence>
<dbReference type="Pfam" id="PF04343">
    <property type="entry name" value="DUF488"/>
    <property type="match status" value="1"/>
</dbReference>
<evidence type="ECO:0000313" key="2">
    <source>
        <dbReference type="Proteomes" id="UP000606044"/>
    </source>
</evidence>
<gene>
    <name evidence="1" type="ORF">GCM10007301_31710</name>
</gene>
<proteinExistence type="predicted"/>
<sequence>MTTVKGERASDLFTIGYEQTTVPAFHASLTQARVDLLVDVRAVAASRRPGFSKTALAAGIAEHGIAYVHLRALGTPAEGRMAARKGDKAALMRIYNAHLETPAAREALDELAALARGRRLCLLCFERHVEGCHRLLLSEIMCERLDVPVTHLMPDQIHRL</sequence>
<evidence type="ECO:0000313" key="1">
    <source>
        <dbReference type="EMBL" id="GGF69682.1"/>
    </source>
</evidence>
<dbReference type="PANTHER" id="PTHR39337">
    <property type="entry name" value="BLR5642 PROTEIN"/>
    <property type="match status" value="1"/>
</dbReference>